<dbReference type="AlphaFoldDB" id="J2K2F3"/>
<organism evidence="1 2">
    <name type="scientific">Chryseobacterium populi</name>
    <dbReference type="NCBI Taxonomy" id="1144316"/>
    <lineage>
        <taxon>Bacteria</taxon>
        <taxon>Pseudomonadati</taxon>
        <taxon>Bacteroidota</taxon>
        <taxon>Flavobacteriia</taxon>
        <taxon>Flavobacteriales</taxon>
        <taxon>Weeksellaceae</taxon>
        <taxon>Chryseobacterium group</taxon>
        <taxon>Chryseobacterium</taxon>
    </lineage>
</organism>
<dbReference type="PATRIC" id="fig|1144316.3.peg.1081"/>
<protein>
    <submittedName>
        <fullName evidence="1">Uncharacterized protein</fullName>
    </submittedName>
</protein>
<keyword evidence="2" id="KW-1185">Reference proteome</keyword>
<reference evidence="1 2" key="1">
    <citation type="journal article" date="2012" name="J. Bacteriol.">
        <title>Twenty-one genome sequences from Pseudomonas species and 19 genome sequences from diverse bacteria isolated from the rhizosphere and endosphere of Populus deltoides.</title>
        <authorList>
            <person name="Brown S.D."/>
            <person name="Utturkar S.M."/>
            <person name="Klingeman D.M."/>
            <person name="Johnson C.M."/>
            <person name="Martin S.L."/>
            <person name="Land M.L."/>
            <person name="Lu T.Y."/>
            <person name="Schadt C.W."/>
            <person name="Doktycz M.J."/>
            <person name="Pelletier D.A."/>
        </authorList>
    </citation>
    <scope>NUCLEOTIDE SEQUENCE [LARGE SCALE GENOMIC DNA]</scope>
    <source>
        <strain evidence="1 2">CF314</strain>
    </source>
</reference>
<comment type="caution">
    <text evidence="1">The sequence shown here is derived from an EMBL/GenBank/DDBJ whole genome shotgun (WGS) entry which is preliminary data.</text>
</comment>
<dbReference type="Proteomes" id="UP000007509">
    <property type="component" value="Unassembled WGS sequence"/>
</dbReference>
<dbReference type="EMBL" id="AKJY01000014">
    <property type="protein sequence ID" value="EJL74335.1"/>
    <property type="molecule type" value="Genomic_DNA"/>
</dbReference>
<evidence type="ECO:0000313" key="2">
    <source>
        <dbReference type="Proteomes" id="UP000007509"/>
    </source>
</evidence>
<name>J2K2F3_9FLAO</name>
<dbReference type="OrthoDB" id="1442826at2"/>
<dbReference type="RefSeq" id="WP_007841392.1">
    <property type="nucleotide sequence ID" value="NZ_AKJY01000014.1"/>
</dbReference>
<accession>J2K2F3</accession>
<evidence type="ECO:0000313" key="1">
    <source>
        <dbReference type="EMBL" id="EJL74335.1"/>
    </source>
</evidence>
<gene>
    <name evidence="1" type="ORF">PMI13_01074</name>
</gene>
<sequence>MTRNNENLWLNFLKEVSSDHRLNVWHLALLAGLAQIAYIQNETKVIHVSRSRLMAVSHINNLMTYHKYFKQIQDMGYVKYTPSYHPGYRSTVEFLTLTFL</sequence>
<proteinExistence type="predicted"/>